<keyword evidence="3" id="KW-1185">Reference proteome</keyword>
<accession>A0ABQ5A197</accession>
<reference evidence="2" key="1">
    <citation type="journal article" date="2022" name="Int. J. Mol. Sci.">
        <title>Draft Genome of Tanacetum Coccineum: Genomic Comparison of Closely Related Tanacetum-Family Plants.</title>
        <authorList>
            <person name="Yamashiro T."/>
            <person name="Shiraishi A."/>
            <person name="Nakayama K."/>
            <person name="Satake H."/>
        </authorList>
    </citation>
    <scope>NUCLEOTIDE SEQUENCE</scope>
</reference>
<dbReference type="Proteomes" id="UP001151760">
    <property type="component" value="Unassembled WGS sequence"/>
</dbReference>
<organism evidence="2 3">
    <name type="scientific">Tanacetum coccineum</name>
    <dbReference type="NCBI Taxonomy" id="301880"/>
    <lineage>
        <taxon>Eukaryota</taxon>
        <taxon>Viridiplantae</taxon>
        <taxon>Streptophyta</taxon>
        <taxon>Embryophyta</taxon>
        <taxon>Tracheophyta</taxon>
        <taxon>Spermatophyta</taxon>
        <taxon>Magnoliopsida</taxon>
        <taxon>eudicotyledons</taxon>
        <taxon>Gunneridae</taxon>
        <taxon>Pentapetalae</taxon>
        <taxon>asterids</taxon>
        <taxon>campanulids</taxon>
        <taxon>Asterales</taxon>
        <taxon>Asteraceae</taxon>
        <taxon>Asteroideae</taxon>
        <taxon>Anthemideae</taxon>
        <taxon>Anthemidinae</taxon>
        <taxon>Tanacetum</taxon>
    </lineage>
</organism>
<evidence type="ECO:0000313" key="3">
    <source>
        <dbReference type="Proteomes" id="UP001151760"/>
    </source>
</evidence>
<comment type="caution">
    <text evidence="2">The sequence shown here is derived from an EMBL/GenBank/DDBJ whole genome shotgun (WGS) entry which is preliminary data.</text>
</comment>
<gene>
    <name evidence="2" type="ORF">Tco_0802284</name>
</gene>
<name>A0ABQ5A197_9ASTR</name>
<protein>
    <submittedName>
        <fullName evidence="2">Uncharacterized protein</fullName>
    </submittedName>
</protein>
<proteinExistence type="predicted"/>
<feature type="region of interest" description="Disordered" evidence="1">
    <location>
        <begin position="35"/>
        <end position="130"/>
    </location>
</feature>
<evidence type="ECO:0000313" key="2">
    <source>
        <dbReference type="EMBL" id="GJS95316.1"/>
    </source>
</evidence>
<dbReference type="EMBL" id="BQNB010011799">
    <property type="protein sequence ID" value="GJS95316.1"/>
    <property type="molecule type" value="Genomic_DNA"/>
</dbReference>
<reference evidence="2" key="2">
    <citation type="submission" date="2022-01" db="EMBL/GenBank/DDBJ databases">
        <authorList>
            <person name="Yamashiro T."/>
            <person name="Shiraishi A."/>
            <person name="Satake H."/>
            <person name="Nakayama K."/>
        </authorList>
    </citation>
    <scope>NUCLEOTIDE SEQUENCE</scope>
</reference>
<sequence>MEKDVQELKQVDHSPTILETIRSQVQAAVDEYLGSSLGDTLQKDEDNLDRVVLNMRKRDREEDEDPSTRSNQGKRKRRSGKDSEPSKKSSASKKTSKGDTPPKSSKTSKSTSAEESVKEATHEVTMGDEEPVQEIMNDADQPQDVVDDQPEQPWFNDLLYAEKDPLTFDELMATPIDLSKFAMNRLKINKLTKAHVVGLVYNLLKGTCQSSIELEYNMEECYKALSDQLDWNNPKGDPCPFDLKKPLSLKGHPGHLTIASEYFFNNELEYLKSSDPENKYTTSITKIKAVRYELVGIEDMIPNLWSVTKVGYDKDVILSMKSVTVNKLHGYGYLEEIMVRRADQQMYKFKEGDFINLQLNDIEDMLLLVVQHKLFHLDGEVIVDLAMALRIFTRSLIIKKRVEDVQVDLSNQKRLIRADELYKFSDGALKKMLERRILRNLERLVGARVLEMDYKLMQRTA</sequence>
<evidence type="ECO:0000256" key="1">
    <source>
        <dbReference type="SAM" id="MobiDB-lite"/>
    </source>
</evidence>
<feature type="compositionally biased region" description="Low complexity" evidence="1">
    <location>
        <begin position="96"/>
        <end position="111"/>
    </location>
</feature>